<dbReference type="Proteomes" id="UP001218231">
    <property type="component" value="Plasmid unnamed2"/>
</dbReference>
<geneLocation type="plasmid" evidence="2 3">
    <name>unnamed2</name>
</geneLocation>
<keyword evidence="3" id="KW-1185">Reference proteome</keyword>
<evidence type="ECO:0000313" key="2">
    <source>
        <dbReference type="EMBL" id="WCT80234.1"/>
    </source>
</evidence>
<evidence type="ECO:0000313" key="3">
    <source>
        <dbReference type="Proteomes" id="UP001218231"/>
    </source>
</evidence>
<organism evidence="2 3">
    <name type="scientific">Novosphingobium humi</name>
    <dbReference type="NCBI Taxonomy" id="2282397"/>
    <lineage>
        <taxon>Bacteria</taxon>
        <taxon>Pseudomonadati</taxon>
        <taxon>Pseudomonadota</taxon>
        <taxon>Alphaproteobacteria</taxon>
        <taxon>Sphingomonadales</taxon>
        <taxon>Sphingomonadaceae</taxon>
        <taxon>Novosphingobium</taxon>
    </lineage>
</organism>
<reference evidence="2 3" key="1">
    <citation type="submission" date="2023-02" db="EMBL/GenBank/DDBJ databases">
        <title>Genome sequence of Novosphingobium humi KACC 19094.</title>
        <authorList>
            <person name="Kim S."/>
            <person name="Heo J."/>
            <person name="Kwon S.-W."/>
        </authorList>
    </citation>
    <scope>NUCLEOTIDE SEQUENCE [LARGE SCALE GENOMIC DNA]</scope>
    <source>
        <strain evidence="2 3">KACC 19094</strain>
        <plasmid evidence="2 3">unnamed2</plasmid>
    </source>
</reference>
<dbReference type="EMBL" id="CP117419">
    <property type="protein sequence ID" value="WCT80234.1"/>
    <property type="molecule type" value="Genomic_DNA"/>
</dbReference>
<dbReference type="Gene3D" id="2.60.40.10">
    <property type="entry name" value="Immunoglobulins"/>
    <property type="match status" value="2"/>
</dbReference>
<evidence type="ECO:0000256" key="1">
    <source>
        <dbReference type="SAM" id="Coils"/>
    </source>
</evidence>
<feature type="coiled-coil region" evidence="1">
    <location>
        <begin position="717"/>
        <end position="766"/>
    </location>
</feature>
<dbReference type="Gene3D" id="1.10.287.1490">
    <property type="match status" value="1"/>
</dbReference>
<keyword evidence="1" id="KW-0175">Coiled coil</keyword>
<accession>A0ABY7U7E0</accession>
<proteinExistence type="predicted"/>
<dbReference type="RefSeq" id="WP_273620501.1">
    <property type="nucleotide sequence ID" value="NZ_CP117419.1"/>
</dbReference>
<sequence length="5491" mass="545793">MTVVLRIASHETGRHVTKKLRKGVNDITLPAGAHVEVVDSQHHSALRPAKAEFAQGKLILDYNQGDDAIQLRIAGEAIDGLDSNGPLDLSAISTALDSANPGEGAWAAAEWGNDEADAQGAGGADNADDHHHGLSGTLLLLLGLGAAGGLAGALAGGGGGAAAPATPPTAPVVALGNGVGTNGANAAEATQTSGVVTVNAASGTTIDVTFTNGTHTLTKTVTGTGSAVAVVLTSADLTTLGDGTIAVSAVAKANGLSSSAATNSFTLDTTGPAAPTLTLASDTGASATDHVTSNGSISLTAENGSSVALTFTNGSHTLTKSVTGTGSAQTVTLSASDMATLGEGAVSVSAVATDAAGNAGSAGTLSYTLDTVTAVGITSQPILVGGAPVLSGTAETGDTVVVTIAGATYQTTATGGIWSVDTATATPTSGTLALNTNGINAVGVTATDAAGNTATASQNLQLVASSSGVVTTDATNVTVQVNAIDGNVPITINAPNATALTITGNPNGSPVDVTVADKTPGAVDSYPLTLIANVSPASNPAQPNLLILDFASAQDRVVLSSNSSVQGFSQIEVRNGTLDLSGVNLTGIVNIQINSGVVLTLDQFEALSSLVSLSGLGQLTIHLDTQSQINDLITFLQNPGNLFLMGTTVTVEYGSSNTVISDSTAANLIAELNFPSIPQISSAINALQTAVAGNTSSIALLIDDASAHGGTATTGSITGLQAALTALQAQVNQQQLDLNAIAAHNLDSLQTLVDNLSSAMTSLTAQVNTQATQIAANTADIATQATQITGILTNIGALQTAVSALQTGNSDNAAAITALQAAHDSLSATVTALQTTLQHDIATLQGANYANATYQDIASLSAQIDALNSAVAALQALVGQSSVADQIGAAIGHPTNGSGAATGLWVDIESAISASAATLQTEINSTNANLALVIDDSSANGGTPTLNSIAGLLAAVNVLNGSGAGSVSTQIATAIGHPTDGNGPATGLWAGIESAINTETASLNAQIAALQGTNYNSATYQDIASISAAITGLQALVGNTSVSTQIANAINGVTGSFDTLISALHGAGVVASVADTEALLVSDPAQLLTNYRLVDTYANLLAATQNPADADVFAYAKSIGFTAAAPLTVAQVTGLESAIAAIANAAPINASLNSYSLSDTVAQLAQANPAILAGATNITASLSGASLDQVATVLAAANAGVTLLDAVSGTPSQILGLPIGAHDTIAAITVTGLAGAQQAADLANLVSAGKAGSVQLGAVSDTAANIEAVIAQQNGATFLSTATRIDVSGTLTVAEAEQLQAVNANVHITGITDSAASITSALSASQLSLTYVGSLSTTDTATIAQASALQAALPGHVSILGITDTSADIGAAVLAGTLSLTGVGSVAIADGGIADYATAAQAAALGGSTLSLAYDIADTSAHYASTIATYGQSFLGKAANIVLTGTASLAVARSLLGAHNGGTVTIETINATAAQVGSLSFDAHDLVTNLNVAGLTFGNQTVDLTNVPFSTNLTYNGAGLGSSYSLMLYMPAPDGVNVDGNGVDQGGRVTINAGSGNNTFVFTDDLNDGTYLPTAYGAGSSINYATYGSNQHGTETLVIIGSVDISNITLGGDLNSYDLQAFAGSPSAVTLSAAQLNMLHNFNGASGGTIINITDAPDPASGTVVVTSTSNNTLTQNINFTNVTGVNIGVNDNLQIDFLRLLGLSHVTTASGGNGAQSGLVTPIFDTSGGQTYLTTDGTQNGTPISSTFLTNASFNIDMSAAAGLSLGNDGAGHYYLQDSQGNHIDLPQTLNGNTLGLSADEVSGPGAPLVMGATNGGVLQLTGLVNSQGDAVDVTQITAPISLSIGQNTDLTGASNPSQIITDLAHITSTPGGSITVNNVGGGNPPVTLTMSADQASNVAISGTGEVRVTGTATGHEDYTNLTATTVDLSGINPNGHTITLPASIPTGHTLILNQGEVNGATITGSGSLNILVNSAATMDLSHIDTSHLSVSLVVPTGTSATVPSGSNLANFPIVVQSGATLTIDGDVASGKSISGAGTVVVTGTGTLNGGDDFSQISAHTVDLSAYTGTIAHLPTLSPTGVAALVLNTAEADFASSAAGNNLTVPSGTSLTVVVDGPSGAPGATLDMSGINTTGTGTLAVHVTGDTLLSSANLNGAVVSVDAAVTLTMPVNAAGGLTITGAGTVDLVGGGAVTADLSNLTAAHVNWEVTQDATFTGTLGNAVVTIDHDVTLSGSAARFAGATVLAGAVNGGLGQSLGVLSITGGFTNQDFSAVGASLDLSHATSGTVTNLTLPTWAAGQALIMSYAQVNALTLDVGAGDARIVDIASNAASDLSTITSTSGHVTAIIDATATFTGTFSSAANASVHFVTGTNGETYTLSLDAHLLDGRSVDGNGTVDVTSVSASTDLTHVLPSTIDFTHDGALAVVSGQLTENSATVTLPTMSAGLTLALTAAQADTLVVAGSAGTVDVQGDVAANTDLTAIAAGIAISFADPADPQSGAQITIADARSLTMTSDQLTGQTILADTGHNASGVLIVLGRGGAASALTSAADLGAVAANIDLTGIANLHVAGGVLEDATAAAYALTLPTLAATQTLLVDADQLGGGALALSGTGTADVRGDVATVSLDLSGLADTLHLSLQDNIDSAINIDTGLTLTIKAVHASAQTITGSGHLVVVDDATHTAGLVADLVHVSAATVDLTQFAGLHVGGGAALDHLVDATGTLALNLPVLANGQTLVLTTAQLDGGLPLQVLGSGTVDVTGMLDNQTINLTGVAATNTILFDSGTLTMDHGAHLTATAGQLDGQTITTVDAASTITLADAAAAPVLTAADVSAALAANPNAAILGNLVDTAANLATLDWANNGFLYSVNGTVTATTPATLADAGVLYNINFFRSGMATFSVADTLANFNAAPQWLVDQAVERASVNGGTITVTDPVSLADAPALVAANLTYQVNNQQHVDGQNWNGITFTVADSATALTALGNIDATNLHDALTFGGGSITVTGTATAAQASTLASTYGAMAHYNVADTASALVAQHATDGNWTFLTDATGVEVTGSTGAADAATLEAAGLHGLTIDMVSDSAANIASAITANAGFLDSVSGVTLTSAVAVSALGSAVSQSVDFVSDTVANLMTMGAGSYTKLTANAVISATDTANAAQAQIILQNFYNDLNGGGSFPNATTEKTHLLLSIADTAAHVTALGVADLARLSGAVHVTDAANATQGVELAWLGANSGAHVYYSVADSAANLTAQITGAIAARVTGTITATTAATAEQAYTLYGLATANGVTAPVLFTLSDSAANVAAAISAHGATFLGGAAAIIVTDTVTVAQADAILAAAGQNASVSFASLSDTAAAVNGANAGLLDHVTGTVTKVLTSGSTDLSGVSANIDLRGMSAQGVALDANTSRNTIVLNQLVSSAGNTVTREAYSVLLPTLAATQTLYVDAAQLAGALAAAVAGSGHLVVAGDIAADTDLTGVGTAIDVSFKDNGESGAFGTVALGMGAHLTAHDAQISAHAITGAGTLIVLGGGNGGHLSGALDLSTVSAAIDLTQALLSVETTAGAHFGQLVDNGNYITLPVLTGQTVSLTMAELTGQLAISGTGTLDLQGDISSSLDLTYLPSTIALSFLDSADAGGLATVNVSGTAQAQTVLTLSAEQASGQYITGNAYATIELPYAASATTNLSNQTDLAQVFSTAYATNAAWAGALQTANAGLAGQIAASTNGVVLTGGNTDGAFENFQFTASATGTYTFTANFQNNYHGAYSYTDSYGTHTYNPDSDRYYVTTNVNGGNNQVIGWTSASGTTTYTVTMVEGETLSIYLYTPANRTAGPDGALTTPSTLTLSDGGFSTVGGTAAQLNVTVGQDTDLSAAADPLAYVPVDLFTLANNAVLTMTGLEANGHTVAGQGAVVISGNIVSGWVDLTQVMTPMTFTNSVDDQNLLGINGDNWLRLTATQANGLFTSGGTVNIGGDVADGANALVDLTHIQSYLSFEDTSLTSRDVTAYTALNTPTTITRNELNTLSYTTGWNNGQLYLGSGNELVLRADQANWHSVSGSGTTYVVGNVDGSDLSLLGITSGLSFWDGIVANPYGGDANEDPRSTGKGSITLSNQSTMEVIGNQLDGNYILGDGSNVVRVYGALGDAAHAVDLSHITTSIDLNYAYDHNITLVTGLDGQGNATTNNGSITVGFNALTGGQKTAIANSISGTYNTLSAYLPQTWNADQTVTLYSRDATDLSLDTRNYSNGSLVLDQAGKAMGAKVLIAHVEDLLSNGQINGDFSQINASLVTLNFGSRQGNVLNYTGNFGSATVLIDDGVNVVMDGAVASGVYFDTQYNGYRWNGSGYGVVGINTLSANADLTNVVNDPASFNLTLPNIYGHVDIDISYGAAGSSYLPNGAAAITWNAALGQFTNGTYAITLPGFDGSNGLIVNASQLSGGTGFTLNGSGFVGVEDNIAANLDLTTLNTSFAVYFGSNAANIRNLAHGQSYPTNWDNWSAYSGTAVSTGVALTLRPDQIYNNINVSGAGTLALAAGTYAYGHEFGNVDLISVTANIDLTALGSDSSTGGIVQDGTRYGTIINYREGNSWINYTGGYLLGNGGYELLLPTLGATQSLTVNADQLAGNNGFNLSGTVNGANRSLLDIQGTVNSHVVLTNVASSVAVSFRDGSETGLGQTTVNASGQLVARIDQLDAQTIDGAGTVYAGITGTVPQVSTADASALQQMATAHTADLTGITANLDLTALSTTNVLAGLTINGSGQFADGTDATKLVDLPALVSGQTLTVTAREMTGQLALTMAAQNGGGTIDIQGDMSDLTGTVDLTHVQDGIAVSFADNANADLSITGSSAQLIIKGGQVSGLTITGDGTSAAAYNNAGSAGSRFDGAAVVLADNDNGTLSTLPGANSATVDLSGISANLDLTGLSGLGVDGNGTLSDGQGALALGTLRSQQTLKVNASQLASLSAGGTGRVILNGQSGSIVDMRGNIAAGLSVNLTGIVGSTVSFVDTADVTANAISVAGTLTMLAEQFDAAGGMKIDGTGALWLNATQAVTTVNWTDSAQTPAYSIADTGLTSTLDVQASTTLVAGGAGLMPTTMQIKVENSQTLTSGYAYVSGRTIYDAGHVYSYDAQSGTYTVTGGTLVVTGASGGTLDLSHVTVGTLDLTQYSGTSFSGLWSDLTDHALLMNDNQADGHAFAATGNGGALTVMATTPTVYHDFSGIDASVNSLLTVNGAANMADAISGGNHTLLNVFSHVGLDYTTGQLTVSADQVSGMSWSRFTGTGGLYVRDDAATYHSGAETLYGSNNDDTFVGGGYGDTIDLTGTSAGGGTDTIAFSTLAGSNGHTVDFSISGFTTGAGMGHDILNFSALSSHTAHNGAGDVSTVSLSAVPSTLAQEIVVVTDSFGADASGVASVFGAGSNLLNKALAAVGNTDAVFVVALSDPNDNGSGAPAVNFGIWHWQAANGSNGYVHAAELTEIGVLHGLTQTQIAAMTSANVIG</sequence>
<keyword evidence="2" id="KW-0614">Plasmid</keyword>
<dbReference type="InterPro" id="IPR013783">
    <property type="entry name" value="Ig-like_fold"/>
</dbReference>
<name>A0ABY7U7E0_9SPHN</name>
<protein>
    <submittedName>
        <fullName evidence="2">Ig-like domain-containing protein</fullName>
    </submittedName>
</protein>
<gene>
    <name evidence="2" type="ORF">PQ457_21855</name>
</gene>